<dbReference type="Pfam" id="PF24324">
    <property type="entry name" value="MYND_ZMYND11_ZMYD8"/>
    <property type="match status" value="1"/>
</dbReference>
<dbReference type="Pfam" id="PF00628">
    <property type="entry name" value="PHD"/>
    <property type="match status" value="1"/>
</dbReference>
<feature type="region of interest" description="Disordered" evidence="15">
    <location>
        <begin position="467"/>
        <end position="548"/>
    </location>
</feature>
<dbReference type="GO" id="GO:0008270">
    <property type="term" value="F:zinc ion binding"/>
    <property type="evidence" value="ECO:0007669"/>
    <property type="project" value="UniProtKB-KW"/>
</dbReference>
<evidence type="ECO:0000256" key="2">
    <source>
        <dbReference type="ARBA" id="ARBA00004286"/>
    </source>
</evidence>
<dbReference type="PROSITE" id="PS01360">
    <property type="entry name" value="ZF_MYND_1"/>
    <property type="match status" value="1"/>
</dbReference>
<evidence type="ECO:0000256" key="12">
    <source>
        <dbReference type="PROSITE-ProRule" id="PRU00035"/>
    </source>
</evidence>
<feature type="compositionally biased region" description="Low complexity" evidence="15">
    <location>
        <begin position="896"/>
        <end position="914"/>
    </location>
</feature>
<dbReference type="CDD" id="cd20160">
    <property type="entry name" value="PWWP_PRKCBP1"/>
    <property type="match status" value="1"/>
</dbReference>
<feature type="domain" description="Bromo" evidence="16">
    <location>
        <begin position="200"/>
        <end position="270"/>
    </location>
</feature>
<dbReference type="GO" id="GO:0003714">
    <property type="term" value="F:transcription corepressor activity"/>
    <property type="evidence" value="ECO:0007669"/>
    <property type="project" value="TreeGrafter"/>
</dbReference>
<dbReference type="PANTHER" id="PTHR46453:SF5">
    <property type="entry name" value="PROTEIN KINASE C-BINDING PROTEIN 1 ISOFORM X1"/>
    <property type="match status" value="1"/>
</dbReference>
<dbReference type="InterPro" id="IPR011011">
    <property type="entry name" value="Znf_FYVE_PHD"/>
</dbReference>
<feature type="compositionally biased region" description="Basic and acidic residues" evidence="15">
    <location>
        <begin position="738"/>
        <end position="747"/>
    </location>
</feature>
<dbReference type="SMART" id="SM00249">
    <property type="entry name" value="PHD"/>
    <property type="match status" value="1"/>
</dbReference>
<dbReference type="PROSITE" id="PS50865">
    <property type="entry name" value="ZF_MYND_2"/>
    <property type="match status" value="1"/>
</dbReference>
<feature type="compositionally biased region" description="Basic and acidic residues" evidence="15">
    <location>
        <begin position="621"/>
        <end position="637"/>
    </location>
</feature>
<evidence type="ECO:0000259" key="19">
    <source>
        <dbReference type="PROSITE" id="PS50865"/>
    </source>
</evidence>
<gene>
    <name evidence="20" type="primary">ZMYND8</name>
</gene>
<dbReference type="PROSITE" id="PS50016">
    <property type="entry name" value="ZF_PHD_2"/>
    <property type="match status" value="1"/>
</dbReference>
<evidence type="ECO:0000256" key="8">
    <source>
        <dbReference type="ARBA" id="ARBA00023015"/>
    </source>
</evidence>
<feature type="compositionally biased region" description="Low complexity" evidence="15">
    <location>
        <begin position="921"/>
        <end position="936"/>
    </location>
</feature>
<dbReference type="SUPFAM" id="SSF144232">
    <property type="entry name" value="HIT/MYND zinc finger-like"/>
    <property type="match status" value="1"/>
</dbReference>
<dbReference type="AlphaFoldDB" id="A0AAY4DSW4"/>
<evidence type="ECO:0000259" key="18">
    <source>
        <dbReference type="PROSITE" id="PS50812"/>
    </source>
</evidence>
<evidence type="ECO:0000256" key="10">
    <source>
        <dbReference type="ARBA" id="ARBA00023163"/>
    </source>
</evidence>
<dbReference type="CDD" id="cd15538">
    <property type="entry name" value="PHD_PRKCBP1"/>
    <property type="match status" value="1"/>
</dbReference>
<reference evidence="20" key="3">
    <citation type="submission" date="2025-09" db="UniProtKB">
        <authorList>
            <consortium name="Ensembl"/>
        </authorList>
    </citation>
    <scope>IDENTIFICATION</scope>
</reference>
<reference evidence="20 21" key="1">
    <citation type="submission" date="2020-06" db="EMBL/GenBank/DDBJ databases">
        <authorList>
            <consortium name="Wellcome Sanger Institute Data Sharing"/>
        </authorList>
    </citation>
    <scope>NUCLEOTIDE SEQUENCE [LARGE SCALE GENOMIC DNA]</scope>
</reference>
<dbReference type="GO" id="GO:0005737">
    <property type="term" value="C:cytoplasm"/>
    <property type="evidence" value="ECO:0007669"/>
    <property type="project" value="TreeGrafter"/>
</dbReference>
<feature type="domain" description="PWWP" evidence="18">
    <location>
        <begin position="312"/>
        <end position="362"/>
    </location>
</feature>
<dbReference type="PROSITE" id="PS01359">
    <property type="entry name" value="ZF_PHD_1"/>
    <property type="match status" value="1"/>
</dbReference>
<dbReference type="Pfam" id="PF00439">
    <property type="entry name" value="Bromodomain"/>
    <property type="match status" value="1"/>
</dbReference>
<dbReference type="PROSITE" id="PS50014">
    <property type="entry name" value="BROMODOMAIN_2"/>
    <property type="match status" value="1"/>
</dbReference>
<dbReference type="Gene3D" id="3.30.40.10">
    <property type="entry name" value="Zinc/RING finger domain, C3HC4 (zinc finger)"/>
    <property type="match status" value="1"/>
</dbReference>
<dbReference type="Gene3D" id="2.30.30.140">
    <property type="match status" value="1"/>
</dbReference>
<keyword evidence="8" id="KW-0805">Transcription regulation</keyword>
<dbReference type="Gene3D" id="1.20.920.10">
    <property type="entry name" value="Bromodomain-like"/>
    <property type="match status" value="1"/>
</dbReference>
<dbReference type="InterPro" id="IPR001965">
    <property type="entry name" value="Znf_PHD"/>
</dbReference>
<dbReference type="SMART" id="SM00293">
    <property type="entry name" value="PWWP"/>
    <property type="match status" value="1"/>
</dbReference>
<dbReference type="Pfam" id="PF12064">
    <property type="entry name" value="DUF3544"/>
    <property type="match status" value="1"/>
</dbReference>
<comment type="subcellular location">
    <subcellularLocation>
        <location evidence="2">Chromosome</location>
    </subcellularLocation>
    <subcellularLocation>
        <location evidence="1">Nucleus</location>
    </subcellularLocation>
</comment>
<dbReference type="SUPFAM" id="SSF47370">
    <property type="entry name" value="Bromodomain"/>
    <property type="match status" value="1"/>
</dbReference>
<dbReference type="InterPro" id="IPR057053">
    <property type="entry name" value="MYND_ZMYND11_ZMYD8"/>
</dbReference>
<dbReference type="InterPro" id="IPR037967">
    <property type="entry name" value="ZMYND8_Bromo_dom"/>
</dbReference>
<feature type="domain" description="MYND-type" evidence="19">
    <location>
        <begin position="1112"/>
        <end position="1146"/>
    </location>
</feature>
<evidence type="ECO:0000256" key="14">
    <source>
        <dbReference type="SAM" id="Coils"/>
    </source>
</evidence>
<protein>
    <recommendedName>
        <fullName evidence="22">Protein kinase C-binding protein 1</fullName>
    </recommendedName>
</protein>
<dbReference type="InterPro" id="IPR001487">
    <property type="entry name" value="Bromodomain"/>
</dbReference>
<feature type="coiled-coil region" evidence="14">
    <location>
        <begin position="1066"/>
        <end position="1108"/>
    </location>
</feature>
<dbReference type="SUPFAM" id="SSF57903">
    <property type="entry name" value="FYVE/PHD zinc finger"/>
    <property type="match status" value="1"/>
</dbReference>
<dbReference type="SMART" id="SM00297">
    <property type="entry name" value="BROMO"/>
    <property type="match status" value="1"/>
</dbReference>
<feature type="compositionally biased region" description="Basic and acidic residues" evidence="15">
    <location>
        <begin position="645"/>
        <end position="667"/>
    </location>
</feature>
<feature type="domain" description="PHD-type" evidence="17">
    <location>
        <begin position="123"/>
        <end position="168"/>
    </location>
</feature>
<dbReference type="GeneTree" id="ENSGT00940000154897"/>
<dbReference type="InterPro" id="IPR019786">
    <property type="entry name" value="Zinc_finger_PHD-type_CS"/>
</dbReference>
<keyword evidence="14" id="KW-0175">Coiled coil</keyword>
<keyword evidence="9 12" id="KW-0103">Bromodomain</keyword>
<feature type="region of interest" description="Disordered" evidence="15">
    <location>
        <begin position="566"/>
        <end position="595"/>
    </location>
</feature>
<dbReference type="Gene3D" id="6.10.140.2220">
    <property type="match status" value="1"/>
</dbReference>
<evidence type="ECO:0000256" key="15">
    <source>
        <dbReference type="SAM" id="MobiDB-lite"/>
    </source>
</evidence>
<dbReference type="SUPFAM" id="SSF63748">
    <property type="entry name" value="Tudor/PWWP/MBT"/>
    <property type="match status" value="1"/>
</dbReference>
<evidence type="ECO:0000256" key="4">
    <source>
        <dbReference type="ARBA" id="ARBA00022723"/>
    </source>
</evidence>
<evidence type="ECO:0000256" key="11">
    <source>
        <dbReference type="ARBA" id="ARBA00023242"/>
    </source>
</evidence>
<keyword evidence="4" id="KW-0479">Metal-binding</keyword>
<feature type="region of interest" description="Disordered" evidence="15">
    <location>
        <begin position="1150"/>
        <end position="1207"/>
    </location>
</feature>
<feature type="compositionally biased region" description="Polar residues" evidence="15">
    <location>
        <begin position="473"/>
        <end position="482"/>
    </location>
</feature>
<evidence type="ECO:0000313" key="20">
    <source>
        <dbReference type="Ensembl" id="ENSDCDP00010048410.1"/>
    </source>
</evidence>
<evidence type="ECO:0000313" key="21">
    <source>
        <dbReference type="Proteomes" id="UP000694580"/>
    </source>
</evidence>
<feature type="compositionally biased region" description="Polar residues" evidence="15">
    <location>
        <begin position="582"/>
        <end position="595"/>
    </location>
</feature>
<dbReference type="PRINTS" id="PR00503">
    <property type="entry name" value="BROMODOMAIN"/>
</dbReference>
<feature type="region of interest" description="Disordered" evidence="15">
    <location>
        <begin position="34"/>
        <end position="93"/>
    </location>
</feature>
<dbReference type="CDD" id="cd05508">
    <property type="entry name" value="Bromo_RACK7"/>
    <property type="match status" value="1"/>
</dbReference>
<keyword evidence="5 13" id="KW-0863">Zinc-finger</keyword>
<sequence>MVSKHPPTITSPCHVRVTRNEGCYHLTGCYHLNGESQDRGDIQDSGSVDRIAQKRKLPSPPHSSNGHSPSETSPSPVKKKKKPGAVNSSKDQSELRHGPFYYVKQPALTTDPVDVVPQDGRNDFYCWVCHREGQVLCCELCPRVYHAKCLKLAAEPEGDWFCPECEKITVAECIETQSKAMTMLTLDQLSYLLKFALQKMKQPGTEPFQKPVSLEQHPDYAEYIFHPMDICTLEKNIKKKMYGCTEAFLADVKWILHNCIIYNGGNHKLTATAKVIVKICEHEMNEIEVCPECYLSACQKRDNWFCEPCSNPHPLVWAKLKGFPFWPAKALRDKDGQVDARFFGQHDRAWVPINNCYLMSKEIPFSVKKTKSIFNSAMQEMEVYVENIRRKFTVFNYAPFRTPYTPENQFQMLLDPSNPAAGSVRPDKQEKIKFSFDMTASPKMLMGKTMHSTGSSGAAIGRRISLTDMPRSPMSTNSSAHTGSDGEQEDKGQARAPLSHSSTGEESSMLFATASPVPARQGLTGNAIDSPKPFHSQGPAVGVKQEKAPPTASILNLNLDRSKAEMDLKELSESVQQQQQQGAPPTLTSPKRQIRSRFQLTLDKTIESCKAQLGIDEISEDVYKGVEDSEDSDKSDSSDSEYASDEEKPKESQEACTDDKMEKEVSKRKPKTTSSPPHCSENQPPNTEGSAANTSSDSEPVTKPITASSPAKDRQVTNPDKEPPERLKGAPASPVVCDKPKNSEEVRVPPISDADVDSDSERELVIDLGEEQGGRERKRIKRDPATVTALKEPSTKSEASFNPSPKDPAQPATAIAPSILTFPAAPSSSSSSSTPASASLPGSAPSSVPSAPAAPITMVKKQRPLLPRETVPVVQRAVVWNPSTKFQTSSQKWHMQKVQRQQQSQHAVAQTQAQPLPPDQQQPISPSSAAQQPSSSTRYQTRQAVKAVQQKDSVLSTSTSSVTLVTSTPVSVATGITGGTVSSSATSSSSSSGAVDFHIPTASADVAADIAKYTNKIMDAIKGTMTEIYNDLSKSTSGNTIAEIRRLRIEIEKLQWLHQQELSEMKHNLELTMAEMRLSLEQERERLVAEVKKQMEQEKQQAVDETKKKQWCANCRKEAIFYCCWNTSYCDYPCQQAHWPEHMKSCTQSATASQQETEMEASTEAPHKTSGPPSTTQNPLKDSTATAGPEQDCDTEKNKDSVTVSMS</sequence>
<keyword evidence="10" id="KW-0804">Transcription</keyword>
<feature type="compositionally biased region" description="Polar residues" evidence="15">
    <location>
        <begin position="1171"/>
        <end position="1186"/>
    </location>
</feature>
<keyword evidence="21" id="KW-1185">Reference proteome</keyword>
<feature type="region of interest" description="Disordered" evidence="15">
    <location>
        <begin position="885"/>
        <end position="942"/>
    </location>
</feature>
<dbReference type="InterPro" id="IPR056987">
    <property type="entry name" value="ZMYND8_CC"/>
</dbReference>
<dbReference type="GO" id="GO:0005694">
    <property type="term" value="C:chromosome"/>
    <property type="evidence" value="ECO:0007669"/>
    <property type="project" value="UniProtKB-SubCell"/>
</dbReference>
<dbReference type="InterPro" id="IPR036427">
    <property type="entry name" value="Bromodomain-like_sf"/>
</dbReference>
<evidence type="ECO:0000256" key="1">
    <source>
        <dbReference type="ARBA" id="ARBA00004123"/>
    </source>
</evidence>
<name>A0AAY4DSW4_9TELE</name>
<organism evidence="20 21">
    <name type="scientific">Denticeps clupeoides</name>
    <name type="common">denticle herring</name>
    <dbReference type="NCBI Taxonomy" id="299321"/>
    <lineage>
        <taxon>Eukaryota</taxon>
        <taxon>Metazoa</taxon>
        <taxon>Chordata</taxon>
        <taxon>Craniata</taxon>
        <taxon>Vertebrata</taxon>
        <taxon>Euteleostomi</taxon>
        <taxon>Actinopterygii</taxon>
        <taxon>Neopterygii</taxon>
        <taxon>Teleostei</taxon>
        <taxon>Clupei</taxon>
        <taxon>Clupeiformes</taxon>
        <taxon>Denticipitoidei</taxon>
        <taxon>Denticipitidae</taxon>
        <taxon>Denticeps</taxon>
    </lineage>
</organism>
<evidence type="ECO:0000256" key="3">
    <source>
        <dbReference type="ARBA" id="ARBA00022454"/>
    </source>
</evidence>
<dbReference type="PROSITE" id="PS50812">
    <property type="entry name" value="PWWP"/>
    <property type="match status" value="1"/>
</dbReference>
<dbReference type="InterPro" id="IPR013083">
    <property type="entry name" value="Znf_RING/FYVE/PHD"/>
</dbReference>
<dbReference type="InterPro" id="IPR044075">
    <property type="entry name" value="PRKCBP1_PHD"/>
</dbReference>
<dbReference type="InterPro" id="IPR021931">
    <property type="entry name" value="ZMYND8"/>
</dbReference>
<feature type="compositionally biased region" description="Low complexity" evidence="15">
    <location>
        <begin position="823"/>
        <end position="855"/>
    </location>
</feature>
<feature type="compositionally biased region" description="Polar residues" evidence="15">
    <location>
        <begin position="672"/>
        <end position="709"/>
    </location>
</feature>
<keyword evidence="6" id="KW-0862">Zinc</keyword>
<dbReference type="FunFam" id="6.10.140.2220:FF:000002">
    <property type="entry name" value="Protein kinase C-binding protein 1 isoform C"/>
    <property type="match status" value="1"/>
</dbReference>
<evidence type="ECO:0000256" key="5">
    <source>
        <dbReference type="ARBA" id="ARBA00022771"/>
    </source>
</evidence>
<keyword evidence="11" id="KW-0539">Nucleus</keyword>
<reference evidence="20" key="2">
    <citation type="submission" date="2025-08" db="UniProtKB">
        <authorList>
            <consortium name="Ensembl"/>
        </authorList>
    </citation>
    <scope>IDENTIFICATION</scope>
</reference>
<accession>A0AAY4DSW4</accession>
<dbReference type="GO" id="GO:0005634">
    <property type="term" value="C:nucleus"/>
    <property type="evidence" value="ECO:0007669"/>
    <property type="project" value="UniProtKB-SubCell"/>
</dbReference>
<feature type="region of interest" description="Disordered" evidence="15">
    <location>
        <begin position="612"/>
        <end position="872"/>
    </location>
</feature>
<keyword evidence="7" id="KW-0156">Chromatin regulator</keyword>
<feature type="compositionally biased region" description="Low complexity" evidence="15">
    <location>
        <begin position="62"/>
        <end position="76"/>
    </location>
</feature>
<evidence type="ECO:0000259" key="17">
    <source>
        <dbReference type="PROSITE" id="PS50016"/>
    </source>
</evidence>
<dbReference type="FunFam" id="2.30.30.140:FF:000003">
    <property type="entry name" value="Protein kinase C-binding protein 1 isoform C"/>
    <property type="match status" value="1"/>
</dbReference>
<dbReference type="FunFam" id="1.20.920.10:FF:000005">
    <property type="entry name" value="protein kinase C-binding protein 1 isoform X2"/>
    <property type="match status" value="1"/>
</dbReference>
<evidence type="ECO:0000256" key="13">
    <source>
        <dbReference type="PROSITE-ProRule" id="PRU00134"/>
    </source>
</evidence>
<keyword evidence="3" id="KW-0158">Chromosome</keyword>
<evidence type="ECO:0000256" key="9">
    <source>
        <dbReference type="ARBA" id="ARBA00023117"/>
    </source>
</evidence>
<evidence type="ECO:0008006" key="22">
    <source>
        <dbReference type="Google" id="ProtNLM"/>
    </source>
</evidence>
<evidence type="ECO:0000256" key="7">
    <source>
        <dbReference type="ARBA" id="ARBA00022853"/>
    </source>
</evidence>
<dbReference type="GO" id="GO:0140006">
    <property type="term" value="F:histone H3 reader activity"/>
    <property type="evidence" value="ECO:0007669"/>
    <property type="project" value="UniProtKB-ARBA"/>
</dbReference>
<dbReference type="Pfam" id="PF00855">
    <property type="entry name" value="PWWP"/>
    <property type="match status" value="1"/>
</dbReference>
<dbReference type="InterPro" id="IPR000313">
    <property type="entry name" value="PWWP_dom"/>
</dbReference>
<dbReference type="InterPro" id="IPR002893">
    <property type="entry name" value="Znf_MYND"/>
</dbReference>
<evidence type="ECO:0000256" key="6">
    <source>
        <dbReference type="ARBA" id="ARBA00022833"/>
    </source>
</evidence>
<dbReference type="Ensembl" id="ENSDCDT00010058746.1">
    <property type="protein sequence ID" value="ENSDCDP00010048410.1"/>
    <property type="gene ID" value="ENSDCDG00010026798.1"/>
</dbReference>
<dbReference type="Pfam" id="PF23460">
    <property type="entry name" value="ZMYND8_CC"/>
    <property type="match status" value="1"/>
</dbReference>
<dbReference type="InterPro" id="IPR019787">
    <property type="entry name" value="Znf_PHD-finger"/>
</dbReference>
<proteinExistence type="predicted"/>
<feature type="compositionally biased region" description="Basic and acidic residues" evidence="15">
    <location>
        <begin position="711"/>
        <end position="728"/>
    </location>
</feature>
<evidence type="ECO:0000259" key="16">
    <source>
        <dbReference type="PROSITE" id="PS50014"/>
    </source>
</evidence>
<dbReference type="PANTHER" id="PTHR46453">
    <property type="entry name" value="PROTEIN KINASE C-BINDING PROTEIN 1"/>
    <property type="match status" value="1"/>
</dbReference>
<dbReference type="Proteomes" id="UP000694580">
    <property type="component" value="Chromosome 12"/>
</dbReference>